<dbReference type="InParanoid" id="B4CY69"/>
<evidence type="ECO:0000313" key="2">
    <source>
        <dbReference type="EMBL" id="EDY21217.1"/>
    </source>
</evidence>
<accession>B4CY69</accession>
<evidence type="ECO:0000313" key="3">
    <source>
        <dbReference type="Proteomes" id="UP000005824"/>
    </source>
</evidence>
<proteinExistence type="predicted"/>
<sequence length="73" mass="7585">MCRLFLLLALSLAISFSTAAAEMHLGDDGLDIDAGSLGKFTLTYPQLRNASQRSYCGNFGAGRLGGVTGASTI</sequence>
<dbReference type="STRING" id="497964.CfE428DRAFT_1510"/>
<dbReference type="Proteomes" id="UP000005824">
    <property type="component" value="Unassembled WGS sequence"/>
</dbReference>
<organism evidence="2 3">
    <name type="scientific">Chthoniobacter flavus Ellin428</name>
    <dbReference type="NCBI Taxonomy" id="497964"/>
    <lineage>
        <taxon>Bacteria</taxon>
        <taxon>Pseudomonadati</taxon>
        <taxon>Verrucomicrobiota</taxon>
        <taxon>Spartobacteria</taxon>
        <taxon>Chthoniobacterales</taxon>
        <taxon>Chthoniobacteraceae</taxon>
        <taxon>Chthoniobacter</taxon>
    </lineage>
</organism>
<evidence type="ECO:0000256" key="1">
    <source>
        <dbReference type="SAM" id="SignalP"/>
    </source>
</evidence>
<protein>
    <submittedName>
        <fullName evidence="2">Uncharacterized protein</fullName>
    </submittedName>
</protein>
<feature type="chain" id="PRO_5002802216" evidence="1">
    <location>
        <begin position="21"/>
        <end position="73"/>
    </location>
</feature>
<keyword evidence="3" id="KW-1185">Reference proteome</keyword>
<gene>
    <name evidence="2" type="ORF">CfE428DRAFT_1510</name>
</gene>
<dbReference type="RefSeq" id="WP_006978836.1">
    <property type="nucleotide sequence ID" value="NZ_ABVL01000003.1"/>
</dbReference>
<feature type="signal peptide" evidence="1">
    <location>
        <begin position="1"/>
        <end position="20"/>
    </location>
</feature>
<dbReference type="EMBL" id="ABVL01000003">
    <property type="protein sequence ID" value="EDY21217.1"/>
    <property type="molecule type" value="Genomic_DNA"/>
</dbReference>
<dbReference type="AlphaFoldDB" id="B4CY69"/>
<keyword evidence="1" id="KW-0732">Signal</keyword>
<comment type="caution">
    <text evidence="2">The sequence shown here is derived from an EMBL/GenBank/DDBJ whole genome shotgun (WGS) entry which is preliminary data.</text>
</comment>
<reference evidence="2 3" key="1">
    <citation type="journal article" date="2011" name="J. Bacteriol.">
        <title>Genome sequence of Chthoniobacter flavus Ellin428, an aerobic heterotrophic soil bacterium.</title>
        <authorList>
            <person name="Kant R."/>
            <person name="van Passel M.W."/>
            <person name="Palva A."/>
            <person name="Lucas S."/>
            <person name="Lapidus A."/>
            <person name="Glavina Del Rio T."/>
            <person name="Dalin E."/>
            <person name="Tice H."/>
            <person name="Bruce D."/>
            <person name="Goodwin L."/>
            <person name="Pitluck S."/>
            <person name="Larimer F.W."/>
            <person name="Land M.L."/>
            <person name="Hauser L."/>
            <person name="Sangwan P."/>
            <person name="de Vos W.M."/>
            <person name="Janssen P.H."/>
            <person name="Smidt H."/>
        </authorList>
    </citation>
    <scope>NUCLEOTIDE SEQUENCE [LARGE SCALE GENOMIC DNA]</scope>
    <source>
        <strain evidence="2 3">Ellin428</strain>
    </source>
</reference>
<name>B4CY69_9BACT</name>